<dbReference type="GO" id="GO:0003841">
    <property type="term" value="F:1-acylglycerol-3-phosphate O-acyltransferase activity"/>
    <property type="evidence" value="ECO:0007669"/>
    <property type="project" value="TreeGrafter"/>
</dbReference>
<gene>
    <name evidence="5" type="ORF">HKBW3S25_01986</name>
</gene>
<evidence type="ECO:0000259" key="4">
    <source>
        <dbReference type="Pfam" id="PF01553"/>
    </source>
</evidence>
<dbReference type="SUPFAM" id="SSF69593">
    <property type="entry name" value="Glycerol-3-phosphate (1)-acyltransferase"/>
    <property type="match status" value="1"/>
</dbReference>
<evidence type="ECO:0000313" key="6">
    <source>
        <dbReference type="Proteomes" id="UP000543224"/>
    </source>
</evidence>
<feature type="non-terminal residue" evidence="5">
    <location>
        <position position="116"/>
    </location>
</feature>
<sequence length="116" mass="13291">MTPLENKPCHLWQGIKIYFGWVQALPNFLRGLTLAYRFIATLFFILFKIFFRFKIIGIEKVPDKGGVIVVSNHVSHLDPLVIGAAIRKRQSTYMAKSELFKMPLIGAFVKTFSFPV</sequence>
<proteinExistence type="predicted"/>
<dbReference type="EMBL" id="BLRX01000650">
    <property type="protein sequence ID" value="GFP26491.1"/>
    <property type="molecule type" value="Genomic_DNA"/>
</dbReference>
<dbReference type="PANTHER" id="PTHR10434">
    <property type="entry name" value="1-ACYL-SN-GLYCEROL-3-PHOSPHATE ACYLTRANSFERASE"/>
    <property type="match status" value="1"/>
</dbReference>
<keyword evidence="3" id="KW-0472">Membrane</keyword>
<dbReference type="AlphaFoldDB" id="A0A6V8P5X1"/>
<protein>
    <submittedName>
        <fullName evidence="5">1-acyl-sn-glycerol-3-phosphate acyltransferase</fullName>
    </submittedName>
</protein>
<accession>A0A6V8P5X1</accession>
<evidence type="ECO:0000313" key="5">
    <source>
        <dbReference type="EMBL" id="GFP26491.1"/>
    </source>
</evidence>
<dbReference type="InterPro" id="IPR002123">
    <property type="entry name" value="Plipid/glycerol_acylTrfase"/>
</dbReference>
<dbReference type="Proteomes" id="UP000543224">
    <property type="component" value="Unassembled WGS sequence"/>
</dbReference>
<dbReference type="GO" id="GO:0006654">
    <property type="term" value="P:phosphatidic acid biosynthetic process"/>
    <property type="evidence" value="ECO:0007669"/>
    <property type="project" value="TreeGrafter"/>
</dbReference>
<evidence type="ECO:0000256" key="1">
    <source>
        <dbReference type="ARBA" id="ARBA00022679"/>
    </source>
</evidence>
<evidence type="ECO:0000256" key="2">
    <source>
        <dbReference type="ARBA" id="ARBA00023315"/>
    </source>
</evidence>
<keyword evidence="3" id="KW-1133">Transmembrane helix</keyword>
<organism evidence="5 6">
    <name type="scientific">Candidatus Hakubella thermalkaliphila</name>
    <dbReference type="NCBI Taxonomy" id="2754717"/>
    <lineage>
        <taxon>Bacteria</taxon>
        <taxon>Bacillati</taxon>
        <taxon>Actinomycetota</taxon>
        <taxon>Actinomycetota incertae sedis</taxon>
        <taxon>Candidatus Hakubellales</taxon>
        <taxon>Candidatus Hakubellaceae</taxon>
        <taxon>Candidatus Hakubella</taxon>
    </lineage>
</organism>
<evidence type="ECO:0000256" key="3">
    <source>
        <dbReference type="SAM" id="Phobius"/>
    </source>
</evidence>
<comment type="caution">
    <text evidence="5">The sequence shown here is derived from an EMBL/GenBank/DDBJ whole genome shotgun (WGS) entry which is preliminary data.</text>
</comment>
<feature type="transmembrane region" description="Helical" evidence="3">
    <location>
        <begin position="34"/>
        <end position="51"/>
    </location>
</feature>
<dbReference type="Pfam" id="PF01553">
    <property type="entry name" value="Acyltransferase"/>
    <property type="match status" value="1"/>
</dbReference>
<keyword evidence="2 5" id="KW-0012">Acyltransferase</keyword>
<keyword evidence="1 5" id="KW-0808">Transferase</keyword>
<reference evidence="5 6" key="1">
    <citation type="journal article" date="2020" name="Front. Microbiol.">
        <title>Single-cell genomics of novel Actinobacteria with the Wood-Ljungdahl pathway discovered in a serpentinizing system.</title>
        <authorList>
            <person name="Merino N."/>
            <person name="Kawai M."/>
            <person name="Boyd E.S."/>
            <person name="Colman D.R."/>
            <person name="McGlynn S.E."/>
            <person name="Nealson K.H."/>
            <person name="Kurokawa K."/>
            <person name="Hongoh Y."/>
        </authorList>
    </citation>
    <scope>NUCLEOTIDE SEQUENCE [LARGE SCALE GENOMIC DNA]</scope>
    <source>
        <strain evidence="5 6">S25</strain>
    </source>
</reference>
<dbReference type="CDD" id="cd07989">
    <property type="entry name" value="LPLAT_AGPAT-like"/>
    <property type="match status" value="1"/>
</dbReference>
<keyword evidence="3" id="KW-0812">Transmembrane</keyword>
<name>A0A6V8P5X1_9ACTN</name>
<dbReference type="PANTHER" id="PTHR10434:SF11">
    <property type="entry name" value="1-ACYL-SN-GLYCEROL-3-PHOSPHATE ACYLTRANSFERASE"/>
    <property type="match status" value="1"/>
</dbReference>
<feature type="domain" description="Phospholipid/glycerol acyltransferase" evidence="4">
    <location>
        <begin position="52"/>
        <end position="112"/>
    </location>
</feature>